<evidence type="ECO:0000313" key="1">
    <source>
        <dbReference type="EMBL" id="KAI4327237.1"/>
    </source>
</evidence>
<organism evidence="1 2">
    <name type="scientific">Bauhinia variegata</name>
    <name type="common">Purple orchid tree</name>
    <name type="synonym">Phanera variegata</name>
    <dbReference type="NCBI Taxonomy" id="167791"/>
    <lineage>
        <taxon>Eukaryota</taxon>
        <taxon>Viridiplantae</taxon>
        <taxon>Streptophyta</taxon>
        <taxon>Embryophyta</taxon>
        <taxon>Tracheophyta</taxon>
        <taxon>Spermatophyta</taxon>
        <taxon>Magnoliopsida</taxon>
        <taxon>eudicotyledons</taxon>
        <taxon>Gunneridae</taxon>
        <taxon>Pentapetalae</taxon>
        <taxon>rosids</taxon>
        <taxon>fabids</taxon>
        <taxon>Fabales</taxon>
        <taxon>Fabaceae</taxon>
        <taxon>Cercidoideae</taxon>
        <taxon>Cercideae</taxon>
        <taxon>Bauhiniinae</taxon>
        <taxon>Bauhinia</taxon>
    </lineage>
</organism>
<protein>
    <submittedName>
        <fullName evidence="1">Uncharacterized protein</fullName>
    </submittedName>
</protein>
<gene>
    <name evidence="1" type="ORF">L6164_019722</name>
</gene>
<comment type="caution">
    <text evidence="1">The sequence shown here is derived from an EMBL/GenBank/DDBJ whole genome shotgun (WGS) entry which is preliminary data.</text>
</comment>
<keyword evidence="2" id="KW-1185">Reference proteome</keyword>
<name>A0ACB9MSP4_BAUVA</name>
<evidence type="ECO:0000313" key="2">
    <source>
        <dbReference type="Proteomes" id="UP000828941"/>
    </source>
</evidence>
<dbReference type="EMBL" id="CM039433">
    <property type="protein sequence ID" value="KAI4327237.1"/>
    <property type="molecule type" value="Genomic_DNA"/>
</dbReference>
<accession>A0ACB9MSP4</accession>
<dbReference type="Proteomes" id="UP000828941">
    <property type="component" value="Chromosome 8"/>
</dbReference>
<proteinExistence type="predicted"/>
<sequence>MGLVSWWKGKKSQPGAKSRRTRLLQQNQLRYLGRMVSRPASTSVFEFGSVAASADKVSLAGHCPVSEELEPCRWEIPPASDSDAPQFRVVLLGTCIASTVTLLLCGLFCKKFCLII</sequence>
<reference evidence="1 2" key="1">
    <citation type="journal article" date="2022" name="DNA Res.">
        <title>Chromosomal-level genome assembly of the orchid tree Bauhinia variegata (Leguminosae; Cercidoideae) supports the allotetraploid origin hypothesis of Bauhinia.</title>
        <authorList>
            <person name="Zhong Y."/>
            <person name="Chen Y."/>
            <person name="Zheng D."/>
            <person name="Pang J."/>
            <person name="Liu Y."/>
            <person name="Luo S."/>
            <person name="Meng S."/>
            <person name="Qian L."/>
            <person name="Wei D."/>
            <person name="Dai S."/>
            <person name="Zhou R."/>
        </authorList>
    </citation>
    <scope>NUCLEOTIDE SEQUENCE [LARGE SCALE GENOMIC DNA]</scope>
    <source>
        <strain evidence="1">BV-YZ2020</strain>
    </source>
</reference>